<dbReference type="EMBL" id="JAIWYP010000004">
    <property type="protein sequence ID" value="KAH3832364.1"/>
    <property type="molecule type" value="Genomic_DNA"/>
</dbReference>
<gene>
    <name evidence="7" type="ORF">DPMN_105649</name>
</gene>
<feature type="domain" description="CTCK" evidence="5">
    <location>
        <begin position="388"/>
        <end position="489"/>
    </location>
</feature>
<dbReference type="PANTHER" id="PTHR22906">
    <property type="entry name" value="PROPERDIN"/>
    <property type="match status" value="1"/>
</dbReference>
<dbReference type="PROSITE" id="PS01208">
    <property type="entry name" value="VWFC_1"/>
    <property type="match status" value="1"/>
</dbReference>
<dbReference type="PROSITE" id="PS50184">
    <property type="entry name" value="VWFC_2"/>
    <property type="match status" value="1"/>
</dbReference>
<dbReference type="PROSITE" id="PS50092">
    <property type="entry name" value="TSP1"/>
    <property type="match status" value="4"/>
</dbReference>
<dbReference type="InterPro" id="IPR002919">
    <property type="entry name" value="TIL_dom"/>
</dbReference>
<dbReference type="CDD" id="cd19941">
    <property type="entry name" value="TIL"/>
    <property type="match status" value="1"/>
</dbReference>
<dbReference type="Gene3D" id="2.20.100.10">
    <property type="entry name" value="Thrombospondin type-1 (TSP1) repeat"/>
    <property type="match status" value="4"/>
</dbReference>
<accession>A0A9D4QHX6</accession>
<dbReference type="InterPro" id="IPR052065">
    <property type="entry name" value="Compl_asym_regulator"/>
</dbReference>
<dbReference type="InterPro" id="IPR036084">
    <property type="entry name" value="Ser_inhib-like_sf"/>
</dbReference>
<dbReference type="FunFam" id="2.20.100.10:FF:000001">
    <property type="entry name" value="semaphorin-5A isoform X1"/>
    <property type="match status" value="1"/>
</dbReference>
<proteinExistence type="predicted"/>
<dbReference type="InterPro" id="IPR036383">
    <property type="entry name" value="TSP1_rpt_sf"/>
</dbReference>
<organism evidence="7 8">
    <name type="scientific">Dreissena polymorpha</name>
    <name type="common">Zebra mussel</name>
    <name type="synonym">Mytilus polymorpha</name>
    <dbReference type="NCBI Taxonomy" id="45954"/>
    <lineage>
        <taxon>Eukaryota</taxon>
        <taxon>Metazoa</taxon>
        <taxon>Spiralia</taxon>
        <taxon>Lophotrochozoa</taxon>
        <taxon>Mollusca</taxon>
        <taxon>Bivalvia</taxon>
        <taxon>Autobranchia</taxon>
        <taxon>Heteroconchia</taxon>
        <taxon>Euheterodonta</taxon>
        <taxon>Imparidentia</taxon>
        <taxon>Neoheterodontei</taxon>
        <taxon>Myida</taxon>
        <taxon>Dreissenoidea</taxon>
        <taxon>Dreissenidae</taxon>
        <taxon>Dreissena</taxon>
    </lineage>
</organism>
<dbReference type="PANTHER" id="PTHR22906:SF46">
    <property type="entry name" value="HEMICENTIN-1-LIKE"/>
    <property type="match status" value="1"/>
</dbReference>
<dbReference type="SUPFAM" id="SSF57567">
    <property type="entry name" value="Serine protease inhibitors"/>
    <property type="match status" value="1"/>
</dbReference>
<dbReference type="InterPro" id="IPR000884">
    <property type="entry name" value="TSP1_rpt"/>
</dbReference>
<evidence type="ECO:0000256" key="3">
    <source>
        <dbReference type="ARBA" id="ARBA00023157"/>
    </source>
</evidence>
<evidence type="ECO:0000256" key="1">
    <source>
        <dbReference type="ARBA" id="ARBA00022729"/>
    </source>
</evidence>
<name>A0A9D4QHX6_DREPO</name>
<dbReference type="Pfam" id="PF00090">
    <property type="entry name" value="TSP_1"/>
    <property type="match status" value="4"/>
</dbReference>
<reference evidence="7" key="2">
    <citation type="submission" date="2020-11" db="EMBL/GenBank/DDBJ databases">
        <authorList>
            <person name="McCartney M.A."/>
            <person name="Auch B."/>
            <person name="Kono T."/>
            <person name="Mallez S."/>
            <person name="Becker A."/>
            <person name="Gohl D.M."/>
            <person name="Silverstein K.A.T."/>
            <person name="Koren S."/>
            <person name="Bechman K.B."/>
            <person name="Herman A."/>
            <person name="Abrahante J.E."/>
            <person name="Garbe J."/>
        </authorList>
    </citation>
    <scope>NUCLEOTIDE SEQUENCE</scope>
    <source>
        <strain evidence="7">Duluth1</strain>
        <tissue evidence="7">Whole animal</tissue>
    </source>
</reference>
<dbReference type="Proteomes" id="UP000828390">
    <property type="component" value="Unassembled WGS sequence"/>
</dbReference>
<dbReference type="SUPFAM" id="SSF57603">
    <property type="entry name" value="FnI-like domain"/>
    <property type="match status" value="1"/>
</dbReference>
<keyword evidence="3" id="KW-1015">Disulfide bond</keyword>
<evidence type="ECO:0000313" key="8">
    <source>
        <dbReference type="Proteomes" id="UP000828390"/>
    </source>
</evidence>
<dbReference type="AlphaFoldDB" id="A0A9D4QHX6"/>
<protein>
    <recommendedName>
        <fullName evidence="9">CTCK domain-containing protein</fullName>
    </recommendedName>
</protein>
<dbReference type="InterPro" id="IPR001007">
    <property type="entry name" value="VWF_dom"/>
</dbReference>
<dbReference type="InterPro" id="IPR006207">
    <property type="entry name" value="Cys_knot_C"/>
</dbReference>
<dbReference type="Pfam" id="PF01826">
    <property type="entry name" value="TIL"/>
    <property type="match status" value="1"/>
</dbReference>
<evidence type="ECO:0000256" key="2">
    <source>
        <dbReference type="ARBA" id="ARBA00022737"/>
    </source>
</evidence>
<evidence type="ECO:0008006" key="9">
    <source>
        <dbReference type="Google" id="ProtNLM"/>
    </source>
</evidence>
<dbReference type="Gene3D" id="2.10.25.10">
    <property type="entry name" value="Laminin"/>
    <property type="match status" value="1"/>
</dbReference>
<comment type="caution">
    <text evidence="7">The sequence shown here is derived from an EMBL/GenBank/DDBJ whole genome shotgun (WGS) entry which is preliminary data.</text>
</comment>
<dbReference type="SMART" id="SM00214">
    <property type="entry name" value="VWC"/>
    <property type="match status" value="1"/>
</dbReference>
<comment type="caution">
    <text evidence="4">Lacks conserved residue(s) required for the propagation of feature annotation.</text>
</comment>
<evidence type="ECO:0000259" key="6">
    <source>
        <dbReference type="PROSITE" id="PS50184"/>
    </source>
</evidence>
<evidence type="ECO:0000259" key="5">
    <source>
        <dbReference type="PROSITE" id="PS01225"/>
    </source>
</evidence>
<reference evidence="7" key="1">
    <citation type="journal article" date="2019" name="bioRxiv">
        <title>The Genome of the Zebra Mussel, Dreissena polymorpha: A Resource for Invasive Species Research.</title>
        <authorList>
            <person name="McCartney M.A."/>
            <person name="Auch B."/>
            <person name="Kono T."/>
            <person name="Mallez S."/>
            <person name="Zhang Y."/>
            <person name="Obille A."/>
            <person name="Becker A."/>
            <person name="Abrahante J.E."/>
            <person name="Garbe J."/>
            <person name="Badalamenti J.P."/>
            <person name="Herman A."/>
            <person name="Mangelson H."/>
            <person name="Liachko I."/>
            <person name="Sullivan S."/>
            <person name="Sone E.D."/>
            <person name="Koren S."/>
            <person name="Silverstein K.A.T."/>
            <person name="Beckman K.B."/>
            <person name="Gohl D.M."/>
        </authorList>
    </citation>
    <scope>NUCLEOTIDE SEQUENCE</scope>
    <source>
        <strain evidence="7">Duluth1</strain>
        <tissue evidence="7">Whole animal</tissue>
    </source>
</reference>
<dbReference type="SUPFAM" id="SSF82895">
    <property type="entry name" value="TSP-1 type 1 repeat"/>
    <property type="match status" value="4"/>
</dbReference>
<sequence length="507" mass="55816">MKLNSVCRNGTLECNKDPECCTWDAWGTWGQCSDTCGRATRNRYRSLLHGSPVHCGQKFETQICPYRPCPADCVYEGLSYNVGDVIPGSPPCLICRCTTGGRWCERDKNAIVHGSWGQWTSWSGCSRTCAGGLTNRFRMCNLPLQNCGGSPCAGENSQTLPCNNNVTCCEVSGWTAWSECSATCDSGTRERRRQYTNPLDWTRCHVTLLETGVCLERPCNMRCNVSAWSEWSACSVRCGTGRRERSRRVLGITTYDCPTLIDDAVCYAGACNCGTNEYYTNCTTCEDTCANRLTSGPYAVCNRTGCLCARGYYRNQKGQCVTGNQCEVCVVNGEEKKPGETWAPTDNKCVHCECVNGDVMCSPRCEIPVCKEDETLSYDVTDPCCPRCVKQSDTCQLQRRLDFLYDAGRTCRSVDKVEFTFCTGSCGNSTASPQLLLHTGYTLDVSCRCCTGDVDRYSVVNVLCGEGINKRPTTALVPVMSACRCRACAESRESVPADAFTATGKRK</sequence>
<feature type="domain" description="VWFC" evidence="6">
    <location>
        <begin position="327"/>
        <end position="389"/>
    </location>
</feature>
<keyword evidence="8" id="KW-1185">Reference proteome</keyword>
<keyword evidence="2" id="KW-0677">Repeat</keyword>
<evidence type="ECO:0000256" key="4">
    <source>
        <dbReference type="PROSITE-ProRule" id="PRU00039"/>
    </source>
</evidence>
<dbReference type="Gene3D" id="2.10.70.10">
    <property type="entry name" value="Complement Module, domain 1"/>
    <property type="match status" value="1"/>
</dbReference>
<keyword evidence="1" id="KW-0732">Signal</keyword>
<evidence type="ECO:0000313" key="7">
    <source>
        <dbReference type="EMBL" id="KAH3832364.1"/>
    </source>
</evidence>
<dbReference type="SMART" id="SM00209">
    <property type="entry name" value="TSP1"/>
    <property type="match status" value="4"/>
</dbReference>
<dbReference type="PROSITE" id="PS01225">
    <property type="entry name" value="CTCK_2"/>
    <property type="match status" value="1"/>
</dbReference>